<evidence type="ECO:0000256" key="1">
    <source>
        <dbReference type="ARBA" id="ARBA00004141"/>
    </source>
</evidence>
<dbReference type="GO" id="GO:0046839">
    <property type="term" value="P:phospholipid dephosphorylation"/>
    <property type="evidence" value="ECO:0007669"/>
    <property type="project" value="TreeGrafter"/>
</dbReference>
<dbReference type="PANTHER" id="PTHR10165">
    <property type="entry name" value="LIPID PHOSPHATE PHOSPHATASE"/>
    <property type="match status" value="1"/>
</dbReference>
<feature type="transmembrane region" description="Helical" evidence="6">
    <location>
        <begin position="20"/>
        <end position="38"/>
    </location>
</feature>
<organism evidence="8 9">
    <name type="scientific">Hanseniaspora valbyensis NRRL Y-1626</name>
    <dbReference type="NCBI Taxonomy" id="766949"/>
    <lineage>
        <taxon>Eukaryota</taxon>
        <taxon>Fungi</taxon>
        <taxon>Dikarya</taxon>
        <taxon>Ascomycota</taxon>
        <taxon>Saccharomycotina</taxon>
        <taxon>Saccharomycetes</taxon>
        <taxon>Saccharomycodales</taxon>
        <taxon>Saccharomycodaceae</taxon>
        <taxon>Hanseniaspora</taxon>
    </lineage>
</organism>
<accession>A0A1B7TDD1</accession>
<dbReference type="GO" id="GO:0016020">
    <property type="term" value="C:membrane"/>
    <property type="evidence" value="ECO:0007669"/>
    <property type="project" value="UniProtKB-SubCell"/>
</dbReference>
<dbReference type="InterPro" id="IPR000326">
    <property type="entry name" value="PAP2/HPO"/>
</dbReference>
<feature type="non-terminal residue" evidence="8">
    <location>
        <position position="1"/>
    </location>
</feature>
<evidence type="ECO:0000313" key="8">
    <source>
        <dbReference type="EMBL" id="OBA26675.1"/>
    </source>
</evidence>
<keyword evidence="9" id="KW-1185">Reference proteome</keyword>
<evidence type="ECO:0000256" key="2">
    <source>
        <dbReference type="ARBA" id="ARBA00008816"/>
    </source>
</evidence>
<sequence>NDMFADVGGLTLSIPTLASYILEWMFHIFFIIICIVLRRYTQPRIQDFSLLDPSISKRYYANNLTAFPVFLLFISAIFLPFCISFFINYQNKRVYSIKQKLWNLHTNGLAILFANSLQVFLVSVLKSLVGKPRPDLISRCNPDYNIPTTNPARVVDVTVCRNNARGVLLLQGFQSFPSGHAAAASTNFIILFVTIARNVNIFNKKKNSISLLGYGFPLVMILIINATSVSDHRHFIGDVITGDILG</sequence>
<protein>
    <recommendedName>
        <fullName evidence="7">Phosphatidic acid phosphatase type 2/haloperoxidase domain-containing protein</fullName>
    </recommendedName>
</protein>
<keyword evidence="3 6" id="KW-0812">Transmembrane</keyword>
<evidence type="ECO:0000256" key="3">
    <source>
        <dbReference type="ARBA" id="ARBA00022692"/>
    </source>
</evidence>
<proteinExistence type="inferred from homology"/>
<dbReference type="InterPro" id="IPR043216">
    <property type="entry name" value="PAP-like"/>
</dbReference>
<dbReference type="OrthoDB" id="8907274at2759"/>
<dbReference type="SUPFAM" id="SSF48317">
    <property type="entry name" value="Acid phosphatase/Vanadium-dependent haloperoxidase"/>
    <property type="match status" value="1"/>
</dbReference>
<evidence type="ECO:0000256" key="6">
    <source>
        <dbReference type="SAM" id="Phobius"/>
    </source>
</evidence>
<name>A0A1B7TDD1_9ASCO</name>
<dbReference type="GO" id="GO:0008195">
    <property type="term" value="F:phosphatidate phosphatase activity"/>
    <property type="evidence" value="ECO:0007669"/>
    <property type="project" value="TreeGrafter"/>
</dbReference>
<keyword evidence="4 6" id="KW-1133">Transmembrane helix</keyword>
<comment type="similarity">
    <text evidence="2">Belongs to the PA-phosphatase related phosphoesterase family.</text>
</comment>
<comment type="caution">
    <text evidence="8">The sequence shown here is derived from an EMBL/GenBank/DDBJ whole genome shotgun (WGS) entry which is preliminary data.</text>
</comment>
<reference evidence="9" key="1">
    <citation type="journal article" date="2016" name="Proc. Natl. Acad. Sci. U.S.A.">
        <title>Comparative genomics of biotechnologically important yeasts.</title>
        <authorList>
            <person name="Riley R."/>
            <person name="Haridas S."/>
            <person name="Wolfe K.H."/>
            <person name="Lopes M.R."/>
            <person name="Hittinger C.T."/>
            <person name="Goeker M."/>
            <person name="Salamov A.A."/>
            <person name="Wisecaver J.H."/>
            <person name="Long T.M."/>
            <person name="Calvey C.H."/>
            <person name="Aerts A.L."/>
            <person name="Barry K.W."/>
            <person name="Choi C."/>
            <person name="Clum A."/>
            <person name="Coughlan A.Y."/>
            <person name="Deshpande S."/>
            <person name="Douglass A.P."/>
            <person name="Hanson S.J."/>
            <person name="Klenk H.-P."/>
            <person name="LaButti K.M."/>
            <person name="Lapidus A."/>
            <person name="Lindquist E.A."/>
            <person name="Lipzen A.M."/>
            <person name="Meier-Kolthoff J.P."/>
            <person name="Ohm R.A."/>
            <person name="Otillar R.P."/>
            <person name="Pangilinan J.L."/>
            <person name="Peng Y."/>
            <person name="Rokas A."/>
            <person name="Rosa C.A."/>
            <person name="Scheuner C."/>
            <person name="Sibirny A.A."/>
            <person name="Slot J.C."/>
            <person name="Stielow J.B."/>
            <person name="Sun H."/>
            <person name="Kurtzman C.P."/>
            <person name="Blackwell M."/>
            <person name="Grigoriev I.V."/>
            <person name="Jeffries T.W."/>
        </authorList>
    </citation>
    <scope>NUCLEOTIDE SEQUENCE [LARGE SCALE GENOMIC DNA]</scope>
    <source>
        <strain evidence="9">NRRL Y-1626</strain>
    </source>
</reference>
<dbReference type="PANTHER" id="PTHR10165:SF192">
    <property type="entry name" value="PHOSPHATIDIC ACID PHOSPHATASE TYPE 2_HALOPEROXIDASE DOMAIN-CONTAINING PROTEIN"/>
    <property type="match status" value="1"/>
</dbReference>
<dbReference type="GO" id="GO:0006644">
    <property type="term" value="P:phospholipid metabolic process"/>
    <property type="evidence" value="ECO:0007669"/>
    <property type="project" value="InterPro"/>
</dbReference>
<evidence type="ECO:0000256" key="5">
    <source>
        <dbReference type="ARBA" id="ARBA00023136"/>
    </source>
</evidence>
<dbReference type="InterPro" id="IPR036938">
    <property type="entry name" value="PAP2/HPO_sf"/>
</dbReference>
<feature type="transmembrane region" description="Helical" evidence="6">
    <location>
        <begin position="107"/>
        <end position="129"/>
    </location>
</feature>
<dbReference type="Gene3D" id="1.20.144.10">
    <property type="entry name" value="Phosphatidic acid phosphatase type 2/haloperoxidase"/>
    <property type="match status" value="1"/>
</dbReference>
<evidence type="ECO:0000313" key="9">
    <source>
        <dbReference type="Proteomes" id="UP000092321"/>
    </source>
</evidence>
<dbReference type="Proteomes" id="UP000092321">
    <property type="component" value="Unassembled WGS sequence"/>
</dbReference>
<feature type="transmembrane region" description="Helical" evidence="6">
    <location>
        <begin position="211"/>
        <end position="229"/>
    </location>
</feature>
<dbReference type="EMBL" id="LXPE01000015">
    <property type="protein sequence ID" value="OBA26675.1"/>
    <property type="molecule type" value="Genomic_DNA"/>
</dbReference>
<comment type="subcellular location">
    <subcellularLocation>
        <location evidence="1">Membrane</location>
        <topology evidence="1">Multi-pass membrane protein</topology>
    </subcellularLocation>
</comment>
<dbReference type="Pfam" id="PF01569">
    <property type="entry name" value="PAP2"/>
    <property type="match status" value="1"/>
</dbReference>
<feature type="transmembrane region" description="Helical" evidence="6">
    <location>
        <begin position="59"/>
        <end position="87"/>
    </location>
</feature>
<dbReference type="AlphaFoldDB" id="A0A1B7TDD1"/>
<gene>
    <name evidence="8" type="ORF">HANVADRAFT_20135</name>
</gene>
<feature type="domain" description="Phosphatidic acid phosphatase type 2/haloperoxidase" evidence="7">
    <location>
        <begin position="109"/>
        <end position="246"/>
    </location>
</feature>
<feature type="non-terminal residue" evidence="8">
    <location>
        <position position="246"/>
    </location>
</feature>
<evidence type="ECO:0000256" key="4">
    <source>
        <dbReference type="ARBA" id="ARBA00022989"/>
    </source>
</evidence>
<evidence type="ECO:0000259" key="7">
    <source>
        <dbReference type="Pfam" id="PF01569"/>
    </source>
</evidence>
<keyword evidence="5 6" id="KW-0472">Membrane</keyword>